<evidence type="ECO:0000256" key="2">
    <source>
        <dbReference type="ARBA" id="ARBA00022692"/>
    </source>
</evidence>
<proteinExistence type="predicted"/>
<evidence type="ECO:0000256" key="3">
    <source>
        <dbReference type="ARBA" id="ARBA00022989"/>
    </source>
</evidence>
<dbReference type="KEGG" id="chiz:HQ393_05210"/>
<dbReference type="GO" id="GO:0005886">
    <property type="term" value="C:plasma membrane"/>
    <property type="evidence" value="ECO:0007669"/>
    <property type="project" value="InterPro"/>
</dbReference>
<dbReference type="EMBL" id="CP058627">
    <property type="protein sequence ID" value="QLG87701.1"/>
    <property type="molecule type" value="Genomic_DNA"/>
</dbReference>
<feature type="compositionally biased region" description="Polar residues" evidence="5">
    <location>
        <begin position="79"/>
        <end position="90"/>
    </location>
</feature>
<keyword evidence="9" id="KW-1185">Reference proteome</keyword>
<sequence length="100" mass="11329">MHYLSWMIKLLVFVVLFGFAMHNAAPIDLHFFLGYAWNAPLAMILLVFFVIGAAFGILASFGQVIRLRRELVQLRKVSRTQTPAPQSQADQILEQPKDAI</sequence>
<dbReference type="InterPro" id="IPR010445">
    <property type="entry name" value="LapA_dom"/>
</dbReference>
<evidence type="ECO:0000256" key="6">
    <source>
        <dbReference type="SAM" id="Phobius"/>
    </source>
</evidence>
<reference evidence="8 9" key="1">
    <citation type="submission" date="2020-07" db="EMBL/GenBank/DDBJ databases">
        <title>Complete genome sequence of Chitinibacter sp. 2T18.</title>
        <authorList>
            <person name="Bae J.-W."/>
            <person name="Choi J.-W."/>
        </authorList>
    </citation>
    <scope>NUCLEOTIDE SEQUENCE [LARGE SCALE GENOMIC DNA]</scope>
    <source>
        <strain evidence="8 9">2T18</strain>
    </source>
</reference>
<evidence type="ECO:0000256" key="1">
    <source>
        <dbReference type="ARBA" id="ARBA00022475"/>
    </source>
</evidence>
<name>A0A7H9BIC5_9NEIS</name>
<evidence type="ECO:0000256" key="5">
    <source>
        <dbReference type="SAM" id="MobiDB-lite"/>
    </source>
</evidence>
<feature type="region of interest" description="Disordered" evidence="5">
    <location>
        <begin position="77"/>
        <end position="100"/>
    </location>
</feature>
<accession>A0A7H9BIC5</accession>
<organism evidence="8 9">
    <name type="scientific">Chitinibacter bivalviorum</name>
    <dbReference type="NCBI Taxonomy" id="2739434"/>
    <lineage>
        <taxon>Bacteria</taxon>
        <taxon>Pseudomonadati</taxon>
        <taxon>Pseudomonadota</taxon>
        <taxon>Betaproteobacteria</taxon>
        <taxon>Neisseriales</taxon>
        <taxon>Chitinibacteraceae</taxon>
        <taxon>Chitinibacter</taxon>
    </lineage>
</organism>
<feature type="transmembrane region" description="Helical" evidence="6">
    <location>
        <begin position="42"/>
        <end position="65"/>
    </location>
</feature>
<evidence type="ECO:0000256" key="4">
    <source>
        <dbReference type="ARBA" id="ARBA00023136"/>
    </source>
</evidence>
<dbReference type="Pfam" id="PF06305">
    <property type="entry name" value="LapA_dom"/>
    <property type="match status" value="1"/>
</dbReference>
<dbReference type="AlphaFoldDB" id="A0A7H9BIC5"/>
<evidence type="ECO:0000313" key="9">
    <source>
        <dbReference type="Proteomes" id="UP000509597"/>
    </source>
</evidence>
<evidence type="ECO:0000313" key="8">
    <source>
        <dbReference type="EMBL" id="QLG87701.1"/>
    </source>
</evidence>
<keyword evidence="3 6" id="KW-1133">Transmembrane helix</keyword>
<keyword evidence="1" id="KW-1003">Cell membrane</keyword>
<dbReference type="Proteomes" id="UP000509597">
    <property type="component" value="Chromosome"/>
</dbReference>
<gene>
    <name evidence="8" type="ORF">HQ393_05210</name>
</gene>
<dbReference type="RefSeq" id="WP_179357782.1">
    <property type="nucleotide sequence ID" value="NZ_CP058627.1"/>
</dbReference>
<feature type="domain" description="Lipopolysaccharide assembly protein A" evidence="7">
    <location>
        <begin position="23"/>
        <end position="76"/>
    </location>
</feature>
<evidence type="ECO:0000259" key="7">
    <source>
        <dbReference type="Pfam" id="PF06305"/>
    </source>
</evidence>
<protein>
    <submittedName>
        <fullName evidence="8">LapA family protein</fullName>
    </submittedName>
</protein>
<keyword evidence="2 6" id="KW-0812">Transmembrane</keyword>
<keyword evidence="4 6" id="KW-0472">Membrane</keyword>